<evidence type="ECO:0000256" key="1">
    <source>
        <dbReference type="ARBA" id="ARBA00005513"/>
    </source>
</evidence>
<keyword evidence="7 15" id="KW-1133">Transmembrane helix</keyword>
<dbReference type="STRING" id="1454001.AW08_02649"/>
<evidence type="ECO:0000256" key="9">
    <source>
        <dbReference type="ARBA" id="ARBA00023136"/>
    </source>
</evidence>
<evidence type="ECO:0000256" key="3">
    <source>
        <dbReference type="ARBA" id="ARBA00022475"/>
    </source>
</evidence>
<comment type="similarity">
    <text evidence="1 15 16">Belongs to the ATPase B chain family.</text>
</comment>
<evidence type="ECO:0000256" key="15">
    <source>
        <dbReference type="HAMAP-Rule" id="MF_01398"/>
    </source>
</evidence>
<dbReference type="InterPro" id="IPR002146">
    <property type="entry name" value="ATP_synth_b/b'su_bac/chlpt"/>
</dbReference>
<evidence type="ECO:0000256" key="13">
    <source>
        <dbReference type="ARBA" id="ARBA00026054"/>
    </source>
</evidence>
<dbReference type="GO" id="GO:0012505">
    <property type="term" value="C:endomembrane system"/>
    <property type="evidence" value="ECO:0007669"/>
    <property type="project" value="UniProtKB-SubCell"/>
</dbReference>
<evidence type="ECO:0000256" key="14">
    <source>
        <dbReference type="ARBA" id="ARBA00037847"/>
    </source>
</evidence>
<proteinExistence type="inferred from homology"/>
<protein>
    <recommendedName>
        <fullName evidence="15">ATP synthase subunit b</fullName>
    </recommendedName>
    <alternativeName>
        <fullName evidence="15">ATP synthase F(0) sector subunit b</fullName>
    </alternativeName>
    <alternativeName>
        <fullName evidence="15">ATPase subunit I</fullName>
    </alternativeName>
    <alternativeName>
        <fullName evidence="15">F-type ATPase subunit b</fullName>
        <shortName evidence="15">F-ATPase subunit b</shortName>
    </alternativeName>
</protein>
<evidence type="ECO:0000256" key="12">
    <source>
        <dbReference type="ARBA" id="ARBA00025614"/>
    </source>
</evidence>
<keyword evidence="10 15" id="KW-0066">ATP synthesis</keyword>
<dbReference type="GO" id="GO:0005886">
    <property type="term" value="C:plasma membrane"/>
    <property type="evidence" value="ECO:0007669"/>
    <property type="project" value="UniProtKB-SubCell"/>
</dbReference>
<evidence type="ECO:0000256" key="4">
    <source>
        <dbReference type="ARBA" id="ARBA00022547"/>
    </source>
</evidence>
<accession>A0A011M997</accession>
<evidence type="ECO:0000313" key="18">
    <source>
        <dbReference type="Proteomes" id="UP000020218"/>
    </source>
</evidence>
<dbReference type="PANTHER" id="PTHR33445">
    <property type="entry name" value="ATP SYNTHASE SUBUNIT B', CHLOROPLASTIC"/>
    <property type="match status" value="1"/>
</dbReference>
<dbReference type="SUPFAM" id="SSF81573">
    <property type="entry name" value="F1F0 ATP synthase subunit B, membrane domain"/>
    <property type="match status" value="1"/>
</dbReference>
<keyword evidence="9 15" id="KW-0472">Membrane</keyword>
<comment type="function">
    <text evidence="12">Component of the F(0) channel, it forms part of the peripheral stalk, linking F(1) to F(0). The b'-subunit is a diverged and duplicated form of b found in plants and photosynthetic bacteria.</text>
</comment>
<dbReference type="Gene3D" id="6.10.250.1580">
    <property type="match status" value="1"/>
</dbReference>
<sequence>MNINATLIGEAIWFAVFIWITMKYVWPPLAKAMSDRQKLIADGLAAGERGKHELELAGKRSADALRDAKAKAAEIIAAAEKRGAQMVEEAKVAAKVEADKVVAAAKAEIAQQVEQARAELRGRVADLAVAGAEQILKREVDAKAHAEMLTALKQEL</sequence>
<comment type="subunit">
    <text evidence="15">F-type ATPases have 2 components, F(1) - the catalytic core - and F(0) - the membrane proton channel. F(1) has five subunits: alpha(3), beta(3), gamma(1), delta(1), epsilon(1). F(0) has three main subunits: a(1), b(2) and c(10-14). The alpha and beta chains form an alternating ring which encloses part of the gamma chain. F(1) is attached to F(0) by a central stalk formed by the gamma and epsilon chains, while a peripheral stalk is formed by the delta and b chains.</text>
</comment>
<dbReference type="NCBIfam" id="TIGR01144">
    <property type="entry name" value="ATP_synt_b"/>
    <property type="match status" value="1"/>
</dbReference>
<keyword evidence="2 15" id="KW-0813">Transport</keyword>
<evidence type="ECO:0000256" key="5">
    <source>
        <dbReference type="ARBA" id="ARBA00022692"/>
    </source>
</evidence>
<evidence type="ECO:0000256" key="2">
    <source>
        <dbReference type="ARBA" id="ARBA00022448"/>
    </source>
</evidence>
<evidence type="ECO:0000313" key="17">
    <source>
        <dbReference type="EMBL" id="EXI66293.1"/>
    </source>
</evidence>
<dbReference type="PATRIC" id="fig|1454001.3.peg.2697"/>
<keyword evidence="8 15" id="KW-0406">Ion transport</keyword>
<keyword evidence="4 15" id="KW-0138">CF(0)</keyword>
<keyword evidence="18" id="KW-1185">Reference proteome</keyword>
<dbReference type="InterPro" id="IPR005864">
    <property type="entry name" value="ATP_synth_F0_bsu_bac"/>
</dbReference>
<evidence type="ECO:0000256" key="8">
    <source>
        <dbReference type="ARBA" id="ARBA00023065"/>
    </source>
</evidence>
<dbReference type="NCBIfam" id="NF004411">
    <property type="entry name" value="PRK05759.1-2"/>
    <property type="match status" value="1"/>
</dbReference>
<comment type="caution">
    <text evidence="17">The sequence shown here is derived from an EMBL/GenBank/DDBJ whole genome shotgun (WGS) entry which is preliminary data.</text>
</comment>
<dbReference type="CDD" id="cd06503">
    <property type="entry name" value="ATP-synt_Fo_b"/>
    <property type="match status" value="1"/>
</dbReference>
<dbReference type="Proteomes" id="UP000020218">
    <property type="component" value="Unassembled WGS sequence"/>
</dbReference>
<dbReference type="EMBL" id="JFAX01000016">
    <property type="protein sequence ID" value="EXI66293.1"/>
    <property type="molecule type" value="Genomic_DNA"/>
</dbReference>
<dbReference type="GO" id="GO:0046933">
    <property type="term" value="F:proton-transporting ATP synthase activity, rotational mechanism"/>
    <property type="evidence" value="ECO:0007669"/>
    <property type="project" value="UniProtKB-UniRule"/>
</dbReference>
<keyword evidence="3 15" id="KW-1003">Cell membrane</keyword>
<keyword evidence="6 15" id="KW-0375">Hydrogen ion transport</keyword>
<comment type="subunit">
    <text evidence="13">F-type ATPases have 2 components, F(1) - the catalytic core - and F(0) - the membrane proton channel. F(1) has five subunits: alpha(3), beta(3), gamma(1), delta(1), epsilon(1). F(0) has four main subunits: a(1), b(2) and c(10-14). The alpha and beta chains form an alternating ring which encloses part of the gamma chain. F(1) is attached to F(0) by a central stalk formed by the gamma and epsilon chains, while a peripheral stalk is formed by the delta and b chains.</text>
</comment>
<dbReference type="GO" id="GO:0045259">
    <property type="term" value="C:proton-transporting ATP synthase complex"/>
    <property type="evidence" value="ECO:0007669"/>
    <property type="project" value="UniProtKB-KW"/>
</dbReference>
<dbReference type="InterPro" id="IPR028987">
    <property type="entry name" value="ATP_synth_B-like_membr_sf"/>
</dbReference>
<feature type="transmembrane region" description="Helical" evidence="15">
    <location>
        <begin position="6"/>
        <end position="26"/>
    </location>
</feature>
<evidence type="ECO:0000256" key="16">
    <source>
        <dbReference type="RuleBase" id="RU003848"/>
    </source>
</evidence>
<dbReference type="HAMAP" id="MF_01398">
    <property type="entry name" value="ATP_synth_b_bprime"/>
    <property type="match status" value="1"/>
</dbReference>
<dbReference type="AlphaFoldDB" id="A0A011M997"/>
<evidence type="ECO:0000256" key="10">
    <source>
        <dbReference type="ARBA" id="ARBA00023310"/>
    </source>
</evidence>
<dbReference type="InterPro" id="IPR050059">
    <property type="entry name" value="ATP_synthase_B_chain"/>
</dbReference>
<name>A0A011M997_9PROT</name>
<keyword evidence="5 15" id="KW-0812">Transmembrane</keyword>
<evidence type="ECO:0000256" key="7">
    <source>
        <dbReference type="ARBA" id="ARBA00022989"/>
    </source>
</evidence>
<comment type="subcellular location">
    <subcellularLocation>
        <location evidence="15">Cell membrane</location>
        <topology evidence="15">Single-pass membrane protein</topology>
    </subcellularLocation>
    <subcellularLocation>
        <location evidence="14">Endomembrane system</location>
        <topology evidence="14">Single-pass membrane protein</topology>
    </subcellularLocation>
</comment>
<evidence type="ECO:0000256" key="11">
    <source>
        <dbReference type="ARBA" id="ARBA00025198"/>
    </source>
</evidence>
<gene>
    <name evidence="15 17" type="primary">atpF</name>
    <name evidence="17" type="ORF">AW08_02649</name>
</gene>
<reference evidence="17" key="1">
    <citation type="submission" date="2014-02" db="EMBL/GenBank/DDBJ databases">
        <title>Expanding our view of genomic diversity in Candidatus Accumulibacter clades.</title>
        <authorList>
            <person name="Skennerton C.T."/>
            <person name="Barr J.J."/>
            <person name="Slater F.R."/>
            <person name="Bond P.L."/>
            <person name="Tyson G.W."/>
        </authorList>
    </citation>
    <scope>NUCLEOTIDE SEQUENCE [LARGE SCALE GENOMIC DNA]</scope>
</reference>
<comment type="function">
    <text evidence="11 15">F(1)F(0) ATP synthase produces ATP from ADP in the presence of a proton or sodium gradient. F-type ATPases consist of two structural domains, F(1) containing the extramembraneous catalytic core and F(0) containing the membrane proton channel, linked together by a central stalk and a peripheral stalk. During catalysis, ATP synthesis in the catalytic domain of F(1) is coupled via a rotary mechanism of the central stalk subunits to proton translocation.</text>
</comment>
<dbReference type="Pfam" id="PF00430">
    <property type="entry name" value="ATP-synt_B"/>
    <property type="match status" value="1"/>
</dbReference>
<dbReference type="PANTHER" id="PTHR33445:SF1">
    <property type="entry name" value="ATP SYNTHASE SUBUNIT B"/>
    <property type="match status" value="1"/>
</dbReference>
<dbReference type="GO" id="GO:0046961">
    <property type="term" value="F:proton-transporting ATPase activity, rotational mechanism"/>
    <property type="evidence" value="ECO:0007669"/>
    <property type="project" value="TreeGrafter"/>
</dbReference>
<evidence type="ECO:0000256" key="6">
    <source>
        <dbReference type="ARBA" id="ARBA00022781"/>
    </source>
</evidence>
<organism evidence="17 18">
    <name type="scientific">Candidatus Accumulibacter adjunctus</name>
    <dbReference type="NCBI Taxonomy" id="1454001"/>
    <lineage>
        <taxon>Bacteria</taxon>
        <taxon>Pseudomonadati</taxon>
        <taxon>Pseudomonadota</taxon>
        <taxon>Betaproteobacteria</taxon>
        <taxon>Candidatus Accumulibacter</taxon>
    </lineage>
</organism>